<feature type="transmembrane region" description="Helical" evidence="1">
    <location>
        <begin position="217"/>
        <end position="237"/>
    </location>
</feature>
<dbReference type="OrthoDB" id="8582979at2"/>
<gene>
    <name evidence="2" type="ORF">DWV06_13855</name>
</gene>
<reference evidence="2 3" key="1">
    <citation type="submission" date="2018-07" db="EMBL/GenBank/DDBJ databases">
        <title>Anaerosacharophilus polymeroproducens gen. nov. sp. nov., an anaerobic bacterium isolated from salt field.</title>
        <authorList>
            <person name="Kim W."/>
            <person name="Yang S.-H."/>
            <person name="Oh J."/>
            <person name="Lee J.-H."/>
            <person name="Kwon K.K."/>
        </authorList>
    </citation>
    <scope>NUCLEOTIDE SEQUENCE [LARGE SCALE GENOMIC DNA]</scope>
    <source>
        <strain evidence="2 3">MCWD5</strain>
    </source>
</reference>
<feature type="transmembrane region" description="Helical" evidence="1">
    <location>
        <begin position="243"/>
        <end position="266"/>
    </location>
</feature>
<feature type="transmembrane region" description="Helical" evidence="1">
    <location>
        <begin position="123"/>
        <end position="146"/>
    </location>
</feature>
<dbReference type="PANTHER" id="PTHR36832:SF1">
    <property type="entry name" value="SLR1174 PROTEIN"/>
    <property type="match status" value="1"/>
</dbReference>
<evidence type="ECO:0000313" key="2">
    <source>
        <dbReference type="EMBL" id="RDU22377.1"/>
    </source>
</evidence>
<dbReference type="AlphaFoldDB" id="A0A371AS30"/>
<dbReference type="PANTHER" id="PTHR36832">
    <property type="entry name" value="SLR1174 PROTEIN-RELATED"/>
    <property type="match status" value="1"/>
</dbReference>
<protein>
    <recommendedName>
        <fullName evidence="4">ABC transporter permease</fullName>
    </recommendedName>
</protein>
<accession>A0A371AS30</accession>
<keyword evidence="1" id="KW-1133">Transmembrane helix</keyword>
<keyword evidence="1" id="KW-0812">Transmembrane</keyword>
<dbReference type="InterPro" id="IPR010390">
    <property type="entry name" value="ABC-2_transporter-like"/>
</dbReference>
<evidence type="ECO:0008006" key="4">
    <source>
        <dbReference type="Google" id="ProtNLM"/>
    </source>
</evidence>
<feature type="transmembrane region" description="Helical" evidence="1">
    <location>
        <begin position="186"/>
        <end position="210"/>
    </location>
</feature>
<dbReference type="Pfam" id="PF06182">
    <property type="entry name" value="ABC2_membrane_6"/>
    <property type="match status" value="1"/>
</dbReference>
<dbReference type="EMBL" id="QRCT01000049">
    <property type="protein sequence ID" value="RDU22377.1"/>
    <property type="molecule type" value="Genomic_DNA"/>
</dbReference>
<keyword evidence="1" id="KW-0472">Membrane</keyword>
<proteinExistence type="predicted"/>
<feature type="transmembrane region" description="Helical" evidence="1">
    <location>
        <begin position="71"/>
        <end position="92"/>
    </location>
</feature>
<evidence type="ECO:0000256" key="1">
    <source>
        <dbReference type="SAM" id="Phobius"/>
    </source>
</evidence>
<name>A0A371AS30_9FIRM</name>
<organism evidence="2 3">
    <name type="scientific">Anaerosacchariphilus polymeriproducens</name>
    <dbReference type="NCBI Taxonomy" id="1812858"/>
    <lineage>
        <taxon>Bacteria</taxon>
        <taxon>Bacillati</taxon>
        <taxon>Bacillota</taxon>
        <taxon>Clostridia</taxon>
        <taxon>Lachnospirales</taxon>
        <taxon>Lachnospiraceae</taxon>
        <taxon>Anaerosacchariphilus</taxon>
    </lineage>
</organism>
<dbReference type="Proteomes" id="UP000255036">
    <property type="component" value="Unassembled WGS sequence"/>
</dbReference>
<evidence type="ECO:0000313" key="3">
    <source>
        <dbReference type="Proteomes" id="UP000255036"/>
    </source>
</evidence>
<sequence length="278" mass="32212">MLLVFEMKTFVKIYGKFTLNEIKRQFVYKGSFYLFIVCSMFASFTNFFLWKAIYSNSKRAIIGGLSQNEMIVYVFISYITSTVVMIDVSRYINNDVIKGNISMSLIKPINYRNTLIAKAFGNFIYHFFVPNIVIGIAIEIVKVFFLKINMISIKQLTLYLLSIFFSFLVYVLFDYILGIISFFTNYIFGLSLAKIAIISFFSGSLIPLSFFPKVIRLILEILPFSAMTYDPIMIYIGKYSNNYILYIYGKQIFWIVVLYGLGELIWNLAIKKMVILGG</sequence>
<feature type="transmembrane region" description="Helical" evidence="1">
    <location>
        <begin position="32"/>
        <end position="50"/>
    </location>
</feature>
<comment type="caution">
    <text evidence="2">The sequence shown here is derived from an EMBL/GenBank/DDBJ whole genome shotgun (WGS) entry which is preliminary data.</text>
</comment>
<keyword evidence="3" id="KW-1185">Reference proteome</keyword>
<feature type="transmembrane region" description="Helical" evidence="1">
    <location>
        <begin position="158"/>
        <end position="180"/>
    </location>
</feature>
<dbReference type="RefSeq" id="WP_115482787.1">
    <property type="nucleotide sequence ID" value="NZ_QRCT01000049.1"/>
</dbReference>